<evidence type="ECO:0000259" key="10">
    <source>
        <dbReference type="PROSITE" id="PS50850"/>
    </source>
</evidence>
<dbReference type="GO" id="GO:0016020">
    <property type="term" value="C:membrane"/>
    <property type="evidence" value="ECO:0007669"/>
    <property type="project" value="UniProtKB-SubCell"/>
</dbReference>
<dbReference type="InterPro" id="IPR050360">
    <property type="entry name" value="MFS_Sugar_Transporters"/>
</dbReference>
<dbReference type="PRINTS" id="PR00171">
    <property type="entry name" value="SUGRTRNSPORT"/>
</dbReference>
<evidence type="ECO:0000256" key="6">
    <source>
        <dbReference type="ARBA" id="ARBA00023136"/>
    </source>
</evidence>
<dbReference type="STRING" id="5353.A0A1Q3E2N0"/>
<feature type="transmembrane region" description="Helical" evidence="9">
    <location>
        <begin position="375"/>
        <end position="401"/>
    </location>
</feature>
<dbReference type="PROSITE" id="PS50231">
    <property type="entry name" value="RICIN_B_LECTIN"/>
    <property type="match status" value="4"/>
</dbReference>
<dbReference type="SUPFAM" id="SSF50370">
    <property type="entry name" value="Ricin B-like lectins"/>
    <property type="match status" value="4"/>
</dbReference>
<dbReference type="Gene3D" id="1.20.1250.20">
    <property type="entry name" value="MFS general substrate transporter like domains"/>
    <property type="match status" value="1"/>
</dbReference>
<comment type="similarity">
    <text evidence="2">Belongs to the major facilitator superfamily. Sugar transporter (TC 2.A.1.1) family.</text>
</comment>
<name>A0A1Q3E2N0_LENED</name>
<evidence type="ECO:0000256" key="8">
    <source>
        <dbReference type="SAM" id="MobiDB-lite"/>
    </source>
</evidence>
<feature type="transmembrane region" description="Helical" evidence="9">
    <location>
        <begin position="121"/>
        <end position="141"/>
    </location>
</feature>
<dbReference type="Proteomes" id="UP000188533">
    <property type="component" value="Unassembled WGS sequence"/>
</dbReference>
<keyword evidence="11" id="KW-0762">Sugar transport</keyword>
<reference evidence="11 12" key="1">
    <citation type="submission" date="2016-08" db="EMBL/GenBank/DDBJ databases">
        <authorList>
            <consortium name="Lentinula edodes genome sequencing consortium"/>
            <person name="Sakamoto Y."/>
            <person name="Nakade K."/>
            <person name="Sato S."/>
            <person name="Yoshida Y."/>
            <person name="Miyazaki K."/>
            <person name="Natsume S."/>
            <person name="Konno N."/>
        </authorList>
    </citation>
    <scope>NUCLEOTIDE SEQUENCE [LARGE SCALE GENOMIC DNA]</scope>
    <source>
        <strain evidence="11 12">NBRC 111202</strain>
    </source>
</reference>
<keyword evidence="4 9" id="KW-0812">Transmembrane</keyword>
<evidence type="ECO:0000256" key="4">
    <source>
        <dbReference type="ARBA" id="ARBA00022692"/>
    </source>
</evidence>
<dbReference type="SMART" id="SM00458">
    <property type="entry name" value="RICIN"/>
    <property type="match status" value="4"/>
</dbReference>
<dbReference type="InterPro" id="IPR003663">
    <property type="entry name" value="Sugar/inositol_transpt"/>
</dbReference>
<dbReference type="InterPro" id="IPR000772">
    <property type="entry name" value="Ricin_B_lectin"/>
</dbReference>
<feature type="transmembrane region" description="Helical" evidence="9">
    <location>
        <begin position="95"/>
        <end position="114"/>
    </location>
</feature>
<evidence type="ECO:0000256" key="5">
    <source>
        <dbReference type="ARBA" id="ARBA00022989"/>
    </source>
</evidence>
<feature type="transmembrane region" description="Helical" evidence="9">
    <location>
        <begin position="315"/>
        <end position="337"/>
    </location>
</feature>
<dbReference type="CDD" id="cd00161">
    <property type="entry name" value="beta-trefoil_Ricin-like"/>
    <property type="match status" value="2"/>
</dbReference>
<evidence type="ECO:0000313" key="12">
    <source>
        <dbReference type="Proteomes" id="UP000188533"/>
    </source>
</evidence>
<keyword evidence="12" id="KW-1185">Reference proteome</keyword>
<comment type="subcellular location">
    <subcellularLocation>
        <location evidence="1">Membrane</location>
        <topology evidence="1">Multi-pass membrane protein</topology>
    </subcellularLocation>
</comment>
<organism evidence="11 12">
    <name type="scientific">Lentinula edodes</name>
    <name type="common">Shiitake mushroom</name>
    <name type="synonym">Lentinus edodes</name>
    <dbReference type="NCBI Taxonomy" id="5353"/>
    <lineage>
        <taxon>Eukaryota</taxon>
        <taxon>Fungi</taxon>
        <taxon>Dikarya</taxon>
        <taxon>Basidiomycota</taxon>
        <taxon>Agaricomycotina</taxon>
        <taxon>Agaricomycetes</taxon>
        <taxon>Agaricomycetidae</taxon>
        <taxon>Agaricales</taxon>
        <taxon>Marasmiineae</taxon>
        <taxon>Omphalotaceae</taxon>
        <taxon>Lentinula</taxon>
    </lineage>
</organism>
<sequence length="1353" mass="139902">MASFKIIAAAVTPKLLAITLFLALGNVIYGYDTASFGGVQAIPAFGKQFGIFDPTLGQYALPAKTSSLLTSLAFAGKLIGTVIIGPCTERFGHKFGMLLLCIVTIIGTIIQCTSKKAAQFLIGRIVVYIGVGIVENVVPTYQSEIVPAPARGFVVGSLQMFLVCGALVASGVNRRYSTFVTNSGWIIPVSIQFITPVIILAGLYFIPPSPRWLLYKGRRDEAIAVLESVRPKRDVAAGLCVEEANAIEESIREEAELRKSGTAEKLGWLDLFKGPNLRRTTIATLVFAFQQLTGQGFSSQYGTVFYIREGLGNMAFTYSLINTAISVPVCFLGMILLEYFGRRPVLIGGAFFQSLWLYVMAGIGGQSGKLPKANINMMVASVMLFNFSFSASWAPLSYVVASEVGTGALREKTMAFSSVINVVCAFAVSFTLPYLLNPPYANLQAKVGYIYGSIAAVAMFPASRAFLSFIKFRYIPDASIKMFSSTIISLLSAGFAIAAPIYPRDVTLDPAAVAEAQVRDNTATRAFSAAQIQTSSGQCLAVDPASGDFRENLIPIQVVACNGSDTQQWDIITSGVHNNEPGFALVVSTLTNGCLNFDPRRAAGNQVLLFSCGGRADGSGAVTNSQLFTFTGGAGPLPLVPQNGNNGTCLTVNENLLDQTSCDPANASGNELFTISASGSQPATASNPSSTATETPSSVASSSSVTVSSGVEAAATSSTASAPASTGTTVLDPAAVAQAQVRDDTATRAFSAAEIQTSDGQCLSVDANSGDFRENLIPITAQACDGSSGQQWDVITSGVHNNVNGTALIVSTLTEGCLNFDPRRAAGNQVILFSCGGRADGSGNVTTSQLFTFTGASSSIPLVPTNQANTCLFDNNGNLDVNSCDTANPDSSELFTFSASATPAVSSSPSSSAPSTSAIVTSTSVAPSSAEAIASVSSTASTTVSAPASTGTTILDPAAVAQAQVRDDTATRAFSAAEIQTSDGQCLSVDANSGDFRENLIPITAQACDGSAGQQWDVITSGVHNNVNSTALIVSTLTQGCLNFDPRRAAGNQVILFSCGGRADGSGNVTNSQLFTFTGASSSIPLVPTNQANTCLFDNNGNLDVTSCDTTNPNSSELFSISASGASVVSSSPATATPSISAIVSSASAAPSSVEIIASASSIASASTTASTIVSAPASTGTTVLDPASVAQAQVRDDTATRAFSAAEIQTSDGQCLSVDATSGDFRENLIPITTQTCDGSAGQQWDVITAGVHNNVPGTALFVSTLIQGCLNFDPRRAAGNQVILFSCGGRADGSGAVTTAQLFTFTGNSTTIPLLPANQADTCLFDNNGNLDDTSCDTTNPEADQMFTIVP</sequence>
<accession>A0A1Q3E2N0</accession>
<evidence type="ECO:0000256" key="1">
    <source>
        <dbReference type="ARBA" id="ARBA00004141"/>
    </source>
</evidence>
<dbReference type="SUPFAM" id="SSF103473">
    <property type="entry name" value="MFS general substrate transporter"/>
    <property type="match status" value="1"/>
</dbReference>
<reference evidence="11 12" key="2">
    <citation type="submission" date="2017-02" db="EMBL/GenBank/DDBJ databases">
        <title>A genome survey and senescence transcriptome analysis in Lentinula edodes.</title>
        <authorList>
            <person name="Sakamoto Y."/>
            <person name="Nakade K."/>
            <person name="Sato S."/>
            <person name="Yoshida Y."/>
            <person name="Miyazaki K."/>
            <person name="Natsume S."/>
            <person name="Konno N."/>
        </authorList>
    </citation>
    <scope>NUCLEOTIDE SEQUENCE [LARGE SCALE GENOMIC DNA]</scope>
    <source>
        <strain evidence="11 12">NBRC 111202</strain>
    </source>
</reference>
<feature type="transmembrane region" description="Helical" evidence="9">
    <location>
        <begin position="413"/>
        <end position="436"/>
    </location>
</feature>
<feature type="transmembrane region" description="Helical" evidence="9">
    <location>
        <begin position="482"/>
        <end position="502"/>
    </location>
</feature>
<dbReference type="InterPro" id="IPR005828">
    <property type="entry name" value="MFS_sugar_transport-like"/>
</dbReference>
<keyword evidence="3" id="KW-0813">Transport</keyword>
<feature type="transmembrane region" description="Helical" evidence="9">
    <location>
        <begin position="184"/>
        <end position="206"/>
    </location>
</feature>
<protein>
    <submittedName>
        <fullName evidence="11">Sugar transporter</fullName>
    </submittedName>
</protein>
<evidence type="ECO:0000256" key="9">
    <source>
        <dbReference type="SAM" id="Phobius"/>
    </source>
</evidence>
<comment type="caution">
    <text evidence="11">The sequence shown here is derived from an EMBL/GenBank/DDBJ whole genome shotgun (WGS) entry which is preliminary data.</text>
</comment>
<dbReference type="InterPro" id="IPR005829">
    <property type="entry name" value="Sugar_transporter_CS"/>
</dbReference>
<dbReference type="PROSITE" id="PS50850">
    <property type="entry name" value="MFS"/>
    <property type="match status" value="1"/>
</dbReference>
<evidence type="ECO:0000256" key="7">
    <source>
        <dbReference type="ARBA" id="ARBA00049119"/>
    </source>
</evidence>
<proteinExistence type="inferred from homology"/>
<dbReference type="InterPro" id="IPR035992">
    <property type="entry name" value="Ricin_B-like_lectins"/>
</dbReference>
<evidence type="ECO:0000256" key="3">
    <source>
        <dbReference type="ARBA" id="ARBA00022448"/>
    </source>
</evidence>
<dbReference type="Gene3D" id="2.80.10.50">
    <property type="match status" value="4"/>
</dbReference>
<dbReference type="Pfam" id="PF00083">
    <property type="entry name" value="Sugar_tr"/>
    <property type="match status" value="1"/>
</dbReference>
<feature type="transmembrane region" description="Helical" evidence="9">
    <location>
        <begin position="153"/>
        <end position="172"/>
    </location>
</feature>
<dbReference type="EMBL" id="BDGU01000059">
    <property type="protein sequence ID" value="GAW01354.1"/>
    <property type="molecule type" value="Genomic_DNA"/>
</dbReference>
<feature type="transmembrane region" description="Helical" evidence="9">
    <location>
        <begin position="448"/>
        <end position="470"/>
    </location>
</feature>
<dbReference type="GO" id="GO:0005351">
    <property type="term" value="F:carbohydrate:proton symporter activity"/>
    <property type="evidence" value="ECO:0007669"/>
    <property type="project" value="TreeGrafter"/>
</dbReference>
<gene>
    <name evidence="11" type="ORF">LENED_002944</name>
</gene>
<keyword evidence="5 9" id="KW-1133">Transmembrane helix</keyword>
<dbReference type="InterPro" id="IPR036259">
    <property type="entry name" value="MFS_trans_sf"/>
</dbReference>
<dbReference type="PANTHER" id="PTHR48022">
    <property type="entry name" value="PLASTIDIC GLUCOSE TRANSPORTER 4"/>
    <property type="match status" value="1"/>
</dbReference>
<keyword evidence="6 9" id="KW-0472">Membrane</keyword>
<feature type="compositionally biased region" description="Low complexity" evidence="8">
    <location>
        <begin position="682"/>
        <end position="703"/>
    </location>
</feature>
<comment type="catalytic activity">
    <reaction evidence="7">
        <text>myo-inositol(out) + H(+)(out) = myo-inositol(in) + H(+)(in)</text>
        <dbReference type="Rhea" id="RHEA:60364"/>
        <dbReference type="ChEBI" id="CHEBI:15378"/>
        <dbReference type="ChEBI" id="CHEBI:17268"/>
    </reaction>
</comment>
<feature type="transmembrane region" description="Helical" evidence="9">
    <location>
        <begin position="344"/>
        <end position="363"/>
    </location>
</feature>
<dbReference type="PANTHER" id="PTHR48022:SF77">
    <property type="entry name" value="MAJOR FACILITATOR SUPERFAMILY (MFS) PROFILE DOMAIN-CONTAINING PROTEIN"/>
    <property type="match status" value="1"/>
</dbReference>
<dbReference type="NCBIfam" id="TIGR00879">
    <property type="entry name" value="SP"/>
    <property type="match status" value="1"/>
</dbReference>
<evidence type="ECO:0000313" key="11">
    <source>
        <dbReference type="EMBL" id="GAW01354.1"/>
    </source>
</evidence>
<dbReference type="InterPro" id="IPR020846">
    <property type="entry name" value="MFS_dom"/>
</dbReference>
<dbReference type="PROSITE" id="PS00216">
    <property type="entry name" value="SUGAR_TRANSPORT_1"/>
    <property type="match status" value="1"/>
</dbReference>
<feature type="region of interest" description="Disordered" evidence="8">
    <location>
        <begin position="678"/>
        <end position="703"/>
    </location>
</feature>
<feature type="domain" description="Major facilitator superfamily (MFS) profile" evidence="10">
    <location>
        <begin position="18"/>
        <end position="479"/>
    </location>
</feature>
<evidence type="ECO:0000256" key="2">
    <source>
        <dbReference type="ARBA" id="ARBA00010992"/>
    </source>
</evidence>